<dbReference type="GO" id="GO:0015144">
    <property type="term" value="F:carbohydrate transmembrane transporter activity"/>
    <property type="evidence" value="ECO:0007669"/>
    <property type="project" value="InterPro"/>
</dbReference>
<comment type="subcellular location">
    <subcellularLocation>
        <location evidence="1">Cell membrane</location>
        <topology evidence="1">Multi-pass membrane protein</topology>
    </subcellularLocation>
</comment>
<feature type="transmembrane region" description="Helical" evidence="8">
    <location>
        <begin position="232"/>
        <end position="254"/>
    </location>
</feature>
<sequence length="285" mass="30449">MNIFIALIPALGWGIFSLIAGKIKNSHPANELMGLGTGALIIGIITAIIHPTSSNITIFSLSLISGMFCALGQSGQFISMRNIGISKTMPLSTGFQLIGNTLIGAIIFGEWTSSSQYLIGTLALILIIVGVSLTALSKDKSAKLKMRDIILLLFTSIGYWIYSSFPKAITANAQTLFLPQMIGIFIGSIIFLLVSCQTKVLKEKATWLNIFSGFSFGIAAFAYIFSAQLNGVITAFIYSQLCVIISTLGGIFFIGENKTKSELIATFVGLILIIIGAAIQSTTPK</sequence>
<evidence type="ECO:0000256" key="5">
    <source>
        <dbReference type="ARBA" id="ARBA00022692"/>
    </source>
</evidence>
<dbReference type="Pfam" id="PF06800">
    <property type="entry name" value="Sugar_transport"/>
    <property type="match status" value="1"/>
</dbReference>
<gene>
    <name evidence="9" type="ORF">GDZ32_06725</name>
</gene>
<dbReference type="SUPFAM" id="SSF103481">
    <property type="entry name" value="Multidrug resistance efflux transporter EmrE"/>
    <property type="match status" value="1"/>
</dbReference>
<feature type="transmembrane region" description="Helical" evidence="8">
    <location>
        <begin position="261"/>
        <end position="279"/>
    </location>
</feature>
<name>A0A6A7K238_LACHE</name>
<comment type="caution">
    <text evidence="9">The sequence shown here is derived from an EMBL/GenBank/DDBJ whole genome shotgun (WGS) entry which is preliminary data.</text>
</comment>
<keyword evidence="6 8" id="KW-1133">Transmembrane helix</keyword>
<accession>A0A6A7K238</accession>
<evidence type="ECO:0000256" key="4">
    <source>
        <dbReference type="ARBA" id="ARBA00022597"/>
    </source>
</evidence>
<dbReference type="PANTHER" id="PTHR16119:SF17">
    <property type="entry name" value="TRANSMEMBRANE PROTEIN 144"/>
    <property type="match status" value="1"/>
</dbReference>
<evidence type="ECO:0000256" key="6">
    <source>
        <dbReference type="ARBA" id="ARBA00022989"/>
    </source>
</evidence>
<evidence type="ECO:0000256" key="2">
    <source>
        <dbReference type="ARBA" id="ARBA00006117"/>
    </source>
</evidence>
<keyword evidence="4 9" id="KW-0762">Sugar transport</keyword>
<dbReference type="EMBL" id="WHOE01000040">
    <property type="protein sequence ID" value="MPW14639.1"/>
    <property type="molecule type" value="Genomic_DNA"/>
</dbReference>
<evidence type="ECO:0000313" key="10">
    <source>
        <dbReference type="Proteomes" id="UP000430466"/>
    </source>
</evidence>
<dbReference type="GO" id="GO:0005886">
    <property type="term" value="C:plasma membrane"/>
    <property type="evidence" value="ECO:0007669"/>
    <property type="project" value="UniProtKB-SubCell"/>
</dbReference>
<reference evidence="9 10" key="1">
    <citation type="submission" date="2019-10" db="EMBL/GenBank/DDBJ databases">
        <title>Draft genome sequences of Lactobacillus strains.</title>
        <authorList>
            <person name="Cho G.-S."/>
            <person name="Fagbemigun O."/>
            <person name="Brinks E."/>
            <person name="Franz C.M.A.P."/>
        </authorList>
    </citation>
    <scope>NUCLEOTIDE SEQUENCE [LARGE SCALE GENOMIC DNA]</scope>
    <source>
        <strain evidence="9 10">313</strain>
    </source>
</reference>
<keyword evidence="7 8" id="KW-0472">Membrane</keyword>
<feature type="transmembrane region" description="Helical" evidence="8">
    <location>
        <begin position="149"/>
        <end position="165"/>
    </location>
</feature>
<keyword evidence="3" id="KW-0813">Transport</keyword>
<proteinExistence type="inferred from homology"/>
<evidence type="ECO:0000256" key="8">
    <source>
        <dbReference type="SAM" id="Phobius"/>
    </source>
</evidence>
<dbReference type="CDD" id="cd23110">
    <property type="entry name" value="GRP"/>
    <property type="match status" value="1"/>
</dbReference>
<feature type="transmembrane region" description="Helical" evidence="8">
    <location>
        <begin position="91"/>
        <end position="111"/>
    </location>
</feature>
<evidence type="ECO:0000256" key="3">
    <source>
        <dbReference type="ARBA" id="ARBA00022448"/>
    </source>
</evidence>
<keyword evidence="5 8" id="KW-0812">Transmembrane</keyword>
<dbReference type="PANTHER" id="PTHR16119">
    <property type="entry name" value="TRANSMEMBRANE PROTEIN 144"/>
    <property type="match status" value="1"/>
</dbReference>
<feature type="transmembrane region" description="Helical" evidence="8">
    <location>
        <begin position="32"/>
        <end position="50"/>
    </location>
</feature>
<feature type="transmembrane region" description="Helical" evidence="8">
    <location>
        <begin position="206"/>
        <end position="226"/>
    </location>
</feature>
<evidence type="ECO:0000313" key="9">
    <source>
        <dbReference type="EMBL" id="MPW14639.1"/>
    </source>
</evidence>
<dbReference type="Proteomes" id="UP000430466">
    <property type="component" value="Unassembled WGS sequence"/>
</dbReference>
<dbReference type="RefSeq" id="WP_152724118.1">
    <property type="nucleotide sequence ID" value="NZ_WHOE01000040.1"/>
</dbReference>
<protein>
    <submittedName>
        <fullName evidence="9">Sugar transporter</fullName>
    </submittedName>
</protein>
<dbReference type="NCBIfam" id="TIGR00776">
    <property type="entry name" value="RhaT"/>
    <property type="match status" value="1"/>
</dbReference>
<feature type="transmembrane region" description="Helical" evidence="8">
    <location>
        <begin position="117"/>
        <end position="137"/>
    </location>
</feature>
<dbReference type="InterPro" id="IPR037185">
    <property type="entry name" value="EmrE-like"/>
</dbReference>
<comment type="similarity">
    <text evidence="2">Belongs to the GRP transporter (TC 2.A.7.5) family.</text>
</comment>
<organism evidence="9 10">
    <name type="scientific">Lactobacillus helveticus</name>
    <name type="common">Lactobacillus suntoryeus</name>
    <dbReference type="NCBI Taxonomy" id="1587"/>
    <lineage>
        <taxon>Bacteria</taxon>
        <taxon>Bacillati</taxon>
        <taxon>Bacillota</taxon>
        <taxon>Bacilli</taxon>
        <taxon>Lactobacillales</taxon>
        <taxon>Lactobacillaceae</taxon>
        <taxon>Lactobacillus</taxon>
    </lineage>
</organism>
<feature type="transmembrane region" description="Helical" evidence="8">
    <location>
        <begin position="56"/>
        <end position="79"/>
    </location>
</feature>
<feature type="transmembrane region" description="Helical" evidence="8">
    <location>
        <begin position="177"/>
        <end position="194"/>
    </location>
</feature>
<evidence type="ECO:0000256" key="7">
    <source>
        <dbReference type="ARBA" id="ARBA00023136"/>
    </source>
</evidence>
<feature type="transmembrane region" description="Helical" evidence="8">
    <location>
        <begin position="6"/>
        <end position="23"/>
    </location>
</feature>
<dbReference type="AlphaFoldDB" id="A0A6A7K238"/>
<evidence type="ECO:0000256" key="1">
    <source>
        <dbReference type="ARBA" id="ARBA00004651"/>
    </source>
</evidence>
<dbReference type="InterPro" id="IPR010651">
    <property type="entry name" value="Sugar_transport"/>
</dbReference>